<evidence type="ECO:0008006" key="4">
    <source>
        <dbReference type="Google" id="ProtNLM"/>
    </source>
</evidence>
<evidence type="ECO:0000256" key="1">
    <source>
        <dbReference type="SAM" id="MobiDB-lite"/>
    </source>
</evidence>
<dbReference type="RefSeq" id="WP_233677345.1">
    <property type="nucleotide sequence ID" value="NZ_JAJUOS010000010.1"/>
</dbReference>
<organism evidence="2 3">
    <name type="scientific">Rhodobacter flavimaris</name>
    <dbReference type="NCBI Taxonomy" id="2907145"/>
    <lineage>
        <taxon>Bacteria</taxon>
        <taxon>Pseudomonadati</taxon>
        <taxon>Pseudomonadota</taxon>
        <taxon>Alphaproteobacteria</taxon>
        <taxon>Rhodobacterales</taxon>
        <taxon>Rhodobacter group</taxon>
        <taxon>Rhodobacter</taxon>
    </lineage>
</organism>
<accession>A0ABS8YX53</accession>
<proteinExistence type="predicted"/>
<evidence type="ECO:0000313" key="3">
    <source>
        <dbReference type="Proteomes" id="UP001521181"/>
    </source>
</evidence>
<keyword evidence="3" id="KW-1185">Reference proteome</keyword>
<dbReference type="EMBL" id="JAJUOS010000010">
    <property type="protein sequence ID" value="MCE5974379.1"/>
    <property type="molecule type" value="Genomic_DNA"/>
</dbReference>
<sequence>MNDKPPGSKSQQGKDKPSAELSRDERLAAALRANLQRRKAQTRARAAETGDEAEGNE</sequence>
<comment type="caution">
    <text evidence="2">The sequence shown here is derived from an EMBL/GenBank/DDBJ whole genome shotgun (WGS) entry which is preliminary data.</text>
</comment>
<feature type="compositionally biased region" description="Basic and acidic residues" evidence="1">
    <location>
        <begin position="12"/>
        <end position="27"/>
    </location>
</feature>
<reference evidence="2 3" key="1">
    <citation type="submission" date="2021-12" db="EMBL/GenBank/DDBJ databases">
        <title>Sinirhodobacter sp. WL0062 is a bacterium isolated from seawater.</title>
        <authorList>
            <person name="Wang L."/>
            <person name="He W."/>
            <person name="Zhang D.-F."/>
        </authorList>
    </citation>
    <scope>NUCLEOTIDE SEQUENCE [LARGE SCALE GENOMIC DNA]</scope>
    <source>
        <strain evidence="2 3">WL0062</strain>
    </source>
</reference>
<evidence type="ECO:0000313" key="2">
    <source>
        <dbReference type="EMBL" id="MCE5974379.1"/>
    </source>
</evidence>
<gene>
    <name evidence="2" type="ORF">LZA78_12885</name>
</gene>
<name>A0ABS8YX53_9RHOB</name>
<protein>
    <recommendedName>
        <fullName evidence="4">DUF4169 family protein</fullName>
    </recommendedName>
</protein>
<feature type="region of interest" description="Disordered" evidence="1">
    <location>
        <begin position="1"/>
        <end position="57"/>
    </location>
</feature>
<dbReference type="Proteomes" id="UP001521181">
    <property type="component" value="Unassembled WGS sequence"/>
</dbReference>